<dbReference type="EMBL" id="QGNW01000060">
    <property type="protein sequence ID" value="RVX04649.1"/>
    <property type="molecule type" value="Genomic_DNA"/>
</dbReference>
<evidence type="ECO:0000313" key="1">
    <source>
        <dbReference type="EMBL" id="RVX04649.1"/>
    </source>
</evidence>
<proteinExistence type="predicted"/>
<evidence type="ECO:0008006" key="3">
    <source>
        <dbReference type="Google" id="ProtNLM"/>
    </source>
</evidence>
<dbReference type="AlphaFoldDB" id="A0A438J6R5"/>
<reference evidence="1 2" key="1">
    <citation type="journal article" date="2018" name="PLoS Genet.">
        <title>Population sequencing reveals clonal diversity and ancestral inbreeding in the grapevine cultivar Chardonnay.</title>
        <authorList>
            <person name="Roach M.J."/>
            <person name="Johnson D.L."/>
            <person name="Bohlmann J."/>
            <person name="van Vuuren H.J."/>
            <person name="Jones S.J."/>
            <person name="Pretorius I.S."/>
            <person name="Schmidt S.A."/>
            <person name="Borneman A.R."/>
        </authorList>
    </citation>
    <scope>NUCLEOTIDE SEQUENCE [LARGE SCALE GENOMIC DNA]</scope>
    <source>
        <strain evidence="2">cv. Chardonnay</strain>
        <tissue evidence="1">Leaf</tissue>
    </source>
</reference>
<dbReference type="Proteomes" id="UP000288805">
    <property type="component" value="Unassembled WGS sequence"/>
</dbReference>
<name>A0A438J6R5_VITVI</name>
<protein>
    <recommendedName>
        <fullName evidence="3">Retrotransposon gag domain-containing protein</fullName>
    </recommendedName>
</protein>
<sequence>MNLEVRGAPFKENNRMNLEVRGTPFEENIRMNLELLGFLDGSVPTPSPNVTGSNGITQVNPAYISWLTTDQTLLSLLYSSLTEESMSEDELQLIQQGSKSVAEFSQLFKGLYDQLTAIGRPIDDLDKVH</sequence>
<dbReference type="PANTHER" id="PTHR47481">
    <property type="match status" value="1"/>
</dbReference>
<dbReference type="PANTHER" id="PTHR47481:SF35">
    <property type="entry name" value="ZINC FINGER, CCHC-TYPE-RELATED"/>
    <property type="match status" value="1"/>
</dbReference>
<comment type="caution">
    <text evidence="1">The sequence shown here is derived from an EMBL/GenBank/DDBJ whole genome shotgun (WGS) entry which is preliminary data.</text>
</comment>
<evidence type="ECO:0000313" key="2">
    <source>
        <dbReference type="Proteomes" id="UP000288805"/>
    </source>
</evidence>
<gene>
    <name evidence="1" type="ORF">CK203_023365</name>
</gene>
<organism evidence="1 2">
    <name type="scientific">Vitis vinifera</name>
    <name type="common">Grape</name>
    <dbReference type="NCBI Taxonomy" id="29760"/>
    <lineage>
        <taxon>Eukaryota</taxon>
        <taxon>Viridiplantae</taxon>
        <taxon>Streptophyta</taxon>
        <taxon>Embryophyta</taxon>
        <taxon>Tracheophyta</taxon>
        <taxon>Spermatophyta</taxon>
        <taxon>Magnoliopsida</taxon>
        <taxon>eudicotyledons</taxon>
        <taxon>Gunneridae</taxon>
        <taxon>Pentapetalae</taxon>
        <taxon>rosids</taxon>
        <taxon>Vitales</taxon>
        <taxon>Vitaceae</taxon>
        <taxon>Viteae</taxon>
        <taxon>Vitis</taxon>
    </lineage>
</organism>
<accession>A0A438J6R5</accession>